<dbReference type="InterPro" id="IPR011050">
    <property type="entry name" value="Pectin_lyase_fold/virulence"/>
</dbReference>
<dbReference type="Proteomes" id="UP000559010">
    <property type="component" value="Unassembled WGS sequence"/>
</dbReference>
<reference evidence="3 4" key="1">
    <citation type="submission" date="2020-04" db="EMBL/GenBank/DDBJ databases">
        <title>Flammeovirgaceae bacterium KN852 isolated from deep sea.</title>
        <authorList>
            <person name="Zhang D.-C."/>
        </authorList>
    </citation>
    <scope>NUCLEOTIDE SEQUENCE [LARGE SCALE GENOMIC DNA]</scope>
    <source>
        <strain evidence="3 4">KN852</strain>
    </source>
</reference>
<dbReference type="RefSeq" id="WP_169684749.1">
    <property type="nucleotide sequence ID" value="NZ_JABBNU010000012.1"/>
</dbReference>
<gene>
    <name evidence="3" type="ORF">HH304_18390</name>
</gene>
<accession>A0A848J4G6</accession>
<comment type="caution">
    <text evidence="3">The sequence shown here is derived from an EMBL/GenBank/DDBJ whole genome shotgun (WGS) entry which is preliminary data.</text>
</comment>
<evidence type="ECO:0000313" key="3">
    <source>
        <dbReference type="EMBL" id="NMM50385.1"/>
    </source>
</evidence>
<dbReference type="PROSITE" id="PS51257">
    <property type="entry name" value="PROKAR_LIPOPROTEIN"/>
    <property type="match status" value="1"/>
</dbReference>
<dbReference type="InterPro" id="IPR012334">
    <property type="entry name" value="Pectin_lyas_fold"/>
</dbReference>
<dbReference type="SMART" id="SM00710">
    <property type="entry name" value="PbH1"/>
    <property type="match status" value="6"/>
</dbReference>
<dbReference type="AlphaFoldDB" id="A0A848J4G6"/>
<organism evidence="3 4">
    <name type="scientific">Marinigracilibium pacificum</name>
    <dbReference type="NCBI Taxonomy" id="2729599"/>
    <lineage>
        <taxon>Bacteria</taxon>
        <taxon>Pseudomonadati</taxon>
        <taxon>Bacteroidota</taxon>
        <taxon>Cytophagia</taxon>
        <taxon>Cytophagales</taxon>
        <taxon>Flammeovirgaceae</taxon>
        <taxon>Marinigracilibium</taxon>
    </lineage>
</organism>
<dbReference type="InterPro" id="IPR022442">
    <property type="entry name" value="SO_2930-like_dom"/>
</dbReference>
<evidence type="ECO:0000256" key="1">
    <source>
        <dbReference type="SAM" id="SignalP"/>
    </source>
</evidence>
<keyword evidence="1" id="KW-0732">Signal</keyword>
<proteinExistence type="predicted"/>
<dbReference type="InterPro" id="IPR006626">
    <property type="entry name" value="PbH1"/>
</dbReference>
<dbReference type="EMBL" id="JABBNU010000012">
    <property type="protein sequence ID" value="NMM50385.1"/>
    <property type="molecule type" value="Genomic_DNA"/>
</dbReference>
<dbReference type="Pfam" id="PF13229">
    <property type="entry name" value="Beta_helix"/>
    <property type="match status" value="1"/>
</dbReference>
<feature type="chain" id="PRO_5032566016" description="Right handed beta helix domain-containing protein" evidence="1">
    <location>
        <begin position="21"/>
        <end position="412"/>
    </location>
</feature>
<name>A0A848J4G6_9BACT</name>
<evidence type="ECO:0000259" key="2">
    <source>
        <dbReference type="Pfam" id="PF13229"/>
    </source>
</evidence>
<keyword evidence="4" id="KW-1185">Reference proteome</keyword>
<dbReference type="InterPro" id="IPR039448">
    <property type="entry name" value="Beta_helix"/>
</dbReference>
<evidence type="ECO:0000313" key="4">
    <source>
        <dbReference type="Proteomes" id="UP000559010"/>
    </source>
</evidence>
<feature type="domain" description="Right handed beta helix" evidence="2">
    <location>
        <begin position="146"/>
        <end position="292"/>
    </location>
</feature>
<dbReference type="SUPFAM" id="SSF51126">
    <property type="entry name" value="Pectin lyase-like"/>
    <property type="match status" value="1"/>
</dbReference>
<sequence length="412" mass="44058">MKKLNLALLAFFLLVLGACSDDEESRTRIVISPGPDAQSEVQAAMIEATPGTDIVFEAGTYNFTSQLSIDDKKDIRIIGAGRTSTTLNFAQQAGGGEGLLATNCENILFQDFTIEDTDGDALKTRDCDFVTFLNVGTVWSGTPDEGNGAYGLYPVLCTNVMIDGCYAYGASDAGIYVGQTTNVIVRNSTAEGNVAGIEIENTINADVYGNTATDNTGGILVFDLPGLTQYGNTCRIYNNTVDNNNRTNFAPAGNIVGIVPAGTGVMLLSTRKVEIFDNDITDNMYGNVITASYMITGNDPGDPNYIQMWDEIYVHDNTYTRDGQYNQNQSGTALCISNVIRTNELSQPDLLIDGLGLRFCAQEAAGTSFINIDAGNLNTETCTGNVKTDITAHDCTGTELPAVSFNPYGTSL</sequence>
<dbReference type="NCBIfam" id="TIGR03805">
    <property type="entry name" value="beta_helix_1"/>
    <property type="match status" value="1"/>
</dbReference>
<feature type="signal peptide" evidence="1">
    <location>
        <begin position="1"/>
        <end position="20"/>
    </location>
</feature>
<dbReference type="Gene3D" id="2.160.20.10">
    <property type="entry name" value="Single-stranded right-handed beta-helix, Pectin lyase-like"/>
    <property type="match status" value="1"/>
</dbReference>
<protein>
    <recommendedName>
        <fullName evidence="2">Right handed beta helix domain-containing protein</fullName>
    </recommendedName>
</protein>